<protein>
    <submittedName>
        <fullName evidence="1">Uncharacterized protein</fullName>
    </submittedName>
</protein>
<dbReference type="PATRIC" id="fig|545697.3.peg.2322"/>
<proteinExistence type="predicted"/>
<reference evidence="1 2" key="1">
    <citation type="submission" date="2012-05" db="EMBL/GenBank/DDBJ databases">
        <authorList>
            <person name="Weinstock G."/>
            <person name="Sodergren E."/>
            <person name="Lobos E.A."/>
            <person name="Fulton L."/>
            <person name="Fulton R."/>
            <person name="Courtney L."/>
            <person name="Fronick C."/>
            <person name="O'Laughlin M."/>
            <person name="Godfrey J."/>
            <person name="Wilson R.M."/>
            <person name="Miner T."/>
            <person name="Farmer C."/>
            <person name="Delehaunty K."/>
            <person name="Cordes M."/>
            <person name="Minx P."/>
            <person name="Tomlinson C."/>
            <person name="Chen J."/>
            <person name="Wollam A."/>
            <person name="Pepin K.H."/>
            <person name="Bhonagiri V."/>
            <person name="Zhang X."/>
            <person name="Suruliraj S."/>
            <person name="Warren W."/>
            <person name="Mitreva M."/>
            <person name="Mardis E.R."/>
            <person name="Wilson R.K."/>
        </authorList>
    </citation>
    <scope>NUCLEOTIDE SEQUENCE [LARGE SCALE GENOMIC DNA]</scope>
    <source>
        <strain evidence="1 2">DSM 1785</strain>
    </source>
</reference>
<keyword evidence="2" id="KW-1185">Reference proteome</keyword>
<dbReference type="STRING" id="545697.HMPREF0216_02360"/>
<dbReference type="eggNOG" id="ENOG50327GZ">
    <property type="taxonomic scope" value="Bacteria"/>
</dbReference>
<dbReference type="AlphaFoldDB" id="L1QCS7"/>
<dbReference type="OrthoDB" id="1930416at2"/>
<name>L1QCS7_9CLOT</name>
<dbReference type="RefSeq" id="WP_005214143.1">
    <property type="nucleotide sequence ID" value="NZ_KB291655.1"/>
</dbReference>
<dbReference type="Proteomes" id="UP000010420">
    <property type="component" value="Unassembled WGS sequence"/>
</dbReference>
<dbReference type="HOGENOM" id="CLU_2011264_0_0_9"/>
<evidence type="ECO:0000313" key="2">
    <source>
        <dbReference type="Proteomes" id="UP000010420"/>
    </source>
</evidence>
<accession>L1QCS7</accession>
<gene>
    <name evidence="1" type="ORF">HMPREF0216_02360</name>
</gene>
<evidence type="ECO:0000313" key="1">
    <source>
        <dbReference type="EMBL" id="EKY25778.1"/>
    </source>
</evidence>
<dbReference type="EMBL" id="AMEZ01000064">
    <property type="protein sequence ID" value="EKY25778.1"/>
    <property type="molecule type" value="Genomic_DNA"/>
</dbReference>
<comment type="caution">
    <text evidence="1">The sequence shown here is derived from an EMBL/GenBank/DDBJ whole genome shotgun (WGS) entry which is preliminary data.</text>
</comment>
<sequence length="123" mass="14134">MGKNLKFVNEKHEKNYISLINKFVSKINKDIDVVLKLISIDEVYNIAKEYIKGTTIEFKELLNDSRMTNTALFIGELAYSFLIKKFAVKSISSTRNLDTDTRNFIINLLDSYATLDKQKISCA</sequence>
<organism evidence="1 2">
    <name type="scientific">Clostridium celatum DSM 1785</name>
    <dbReference type="NCBI Taxonomy" id="545697"/>
    <lineage>
        <taxon>Bacteria</taxon>
        <taxon>Bacillati</taxon>
        <taxon>Bacillota</taxon>
        <taxon>Clostridia</taxon>
        <taxon>Eubacteriales</taxon>
        <taxon>Clostridiaceae</taxon>
        <taxon>Clostridium</taxon>
    </lineage>
</organism>